<dbReference type="Gene3D" id="3.30.1150.10">
    <property type="match status" value="1"/>
</dbReference>
<dbReference type="Pfam" id="PF13103">
    <property type="entry name" value="TonB_2"/>
    <property type="match status" value="1"/>
</dbReference>
<dbReference type="SUPFAM" id="SSF74653">
    <property type="entry name" value="TolA/TonB C-terminal domain"/>
    <property type="match status" value="1"/>
</dbReference>
<feature type="compositionally biased region" description="Basic and acidic residues" evidence="5">
    <location>
        <begin position="91"/>
        <end position="113"/>
    </location>
</feature>
<dbReference type="InterPro" id="IPR037682">
    <property type="entry name" value="TonB_C"/>
</dbReference>
<protein>
    <submittedName>
        <fullName evidence="7">TonB family protein</fullName>
    </submittedName>
</protein>
<dbReference type="NCBIfam" id="TIGR01352">
    <property type="entry name" value="tonB_Cterm"/>
    <property type="match status" value="1"/>
</dbReference>
<evidence type="ECO:0000256" key="3">
    <source>
        <dbReference type="ARBA" id="ARBA00022989"/>
    </source>
</evidence>
<comment type="caution">
    <text evidence="7">The sequence shown here is derived from an EMBL/GenBank/DDBJ whole genome shotgun (WGS) entry which is preliminary data.</text>
</comment>
<dbReference type="GO" id="GO:0055085">
    <property type="term" value="P:transmembrane transport"/>
    <property type="evidence" value="ECO:0007669"/>
    <property type="project" value="InterPro"/>
</dbReference>
<proteinExistence type="predicted"/>
<keyword evidence="4" id="KW-0472">Membrane</keyword>
<dbReference type="AlphaFoldDB" id="A0A948W8N8"/>
<dbReference type="InterPro" id="IPR006260">
    <property type="entry name" value="TonB/TolA_C"/>
</dbReference>
<organism evidence="7 8">
    <name type="scientific">Eiseniibacteriota bacterium</name>
    <dbReference type="NCBI Taxonomy" id="2212470"/>
    <lineage>
        <taxon>Bacteria</taxon>
        <taxon>Candidatus Eiseniibacteriota</taxon>
    </lineage>
</organism>
<evidence type="ECO:0000313" key="7">
    <source>
        <dbReference type="EMBL" id="MBU2692876.1"/>
    </source>
</evidence>
<keyword evidence="3" id="KW-1133">Transmembrane helix</keyword>
<accession>A0A948W8N8</accession>
<evidence type="ECO:0000313" key="8">
    <source>
        <dbReference type="Proteomes" id="UP000777784"/>
    </source>
</evidence>
<feature type="domain" description="TonB C-terminal" evidence="6">
    <location>
        <begin position="138"/>
        <end position="228"/>
    </location>
</feature>
<dbReference type="EMBL" id="JAHJDP010000104">
    <property type="protein sequence ID" value="MBU2692876.1"/>
    <property type="molecule type" value="Genomic_DNA"/>
</dbReference>
<dbReference type="PROSITE" id="PS52015">
    <property type="entry name" value="TONB_CTD"/>
    <property type="match status" value="1"/>
</dbReference>
<keyword evidence="2" id="KW-0812">Transmembrane</keyword>
<evidence type="ECO:0000256" key="2">
    <source>
        <dbReference type="ARBA" id="ARBA00022692"/>
    </source>
</evidence>
<dbReference type="GO" id="GO:0016020">
    <property type="term" value="C:membrane"/>
    <property type="evidence" value="ECO:0007669"/>
    <property type="project" value="UniProtKB-SubCell"/>
</dbReference>
<feature type="region of interest" description="Disordered" evidence="5">
    <location>
        <begin position="70"/>
        <end position="125"/>
    </location>
</feature>
<evidence type="ECO:0000259" key="6">
    <source>
        <dbReference type="PROSITE" id="PS52015"/>
    </source>
</evidence>
<evidence type="ECO:0000256" key="4">
    <source>
        <dbReference type="ARBA" id="ARBA00023136"/>
    </source>
</evidence>
<name>A0A948W8N8_UNCEI</name>
<dbReference type="Proteomes" id="UP000777784">
    <property type="component" value="Unassembled WGS sequence"/>
</dbReference>
<reference evidence="7" key="1">
    <citation type="submission" date="2021-05" db="EMBL/GenBank/DDBJ databases">
        <title>Energy efficiency and biological interactions define the core microbiome of deep oligotrophic groundwater.</title>
        <authorList>
            <person name="Mehrshad M."/>
            <person name="Lopez-Fernandez M."/>
            <person name="Bell E."/>
            <person name="Bernier-Latmani R."/>
            <person name="Bertilsson S."/>
            <person name="Dopson M."/>
        </authorList>
    </citation>
    <scope>NUCLEOTIDE SEQUENCE</scope>
    <source>
        <strain evidence="7">Modern_marine.mb.64</strain>
    </source>
</reference>
<sequence>MGNLRTHGTMRDRIKDARAWLGASLWRRTLVASTALHFIGIIFLSVTWPTKTRPMVPPIYFVTLEPAAVPEETPQPPVKAPVEKAPSPVKMETKKKETPKQDPPKKKTVEAPKPKQAPAASQDEALDIRTDQPSFVFNYYLDSIRRKISSRWQPPAGVTAGKEKVVMLHFRILRDGSVIGPTVEEGSGIDLLDQSTIRAVLEAVPLPPLPPAYDGPWLGVHLRFVRHD</sequence>
<gene>
    <name evidence="7" type="ORF">KJ970_18305</name>
</gene>
<evidence type="ECO:0000256" key="1">
    <source>
        <dbReference type="ARBA" id="ARBA00004167"/>
    </source>
</evidence>
<comment type="subcellular location">
    <subcellularLocation>
        <location evidence="1">Membrane</location>
        <topology evidence="1">Single-pass membrane protein</topology>
    </subcellularLocation>
</comment>
<evidence type="ECO:0000256" key="5">
    <source>
        <dbReference type="SAM" id="MobiDB-lite"/>
    </source>
</evidence>